<feature type="domain" description="Peptidase M16 N-terminal" evidence="8">
    <location>
        <begin position="37"/>
        <end position="168"/>
    </location>
</feature>
<dbReference type="GO" id="GO:0006508">
    <property type="term" value="P:proteolysis"/>
    <property type="evidence" value="ECO:0007669"/>
    <property type="project" value="UniProtKB-KW"/>
</dbReference>
<evidence type="ECO:0000256" key="1">
    <source>
        <dbReference type="ARBA" id="ARBA00007261"/>
    </source>
</evidence>
<dbReference type="PANTHER" id="PTHR43690:SF18">
    <property type="entry name" value="INSULIN-DEGRADING ENZYME-RELATED"/>
    <property type="match status" value="1"/>
</dbReference>
<reference evidence="12" key="5">
    <citation type="submission" date="2018-04" db="UniProtKB">
        <authorList>
            <consortium name="EnsemblFungi"/>
        </authorList>
    </citation>
    <scope>IDENTIFICATION</scope>
    <source>
        <strain evidence="12">R3-111a-1</strain>
    </source>
</reference>
<dbReference type="RefSeq" id="XP_009228706.1">
    <property type="nucleotide sequence ID" value="XM_009230442.1"/>
</dbReference>
<keyword evidence="3" id="KW-0479">Metal-binding</keyword>
<dbReference type="InterPro" id="IPR011765">
    <property type="entry name" value="Pept_M16_N"/>
</dbReference>
<dbReference type="STRING" id="644352.J3PGB7"/>
<dbReference type="Proteomes" id="UP000006039">
    <property type="component" value="Unassembled WGS sequence"/>
</dbReference>
<feature type="domain" description="Peptidase M16 C-terminal" evidence="9">
    <location>
        <begin position="207"/>
        <end position="382"/>
    </location>
</feature>
<dbReference type="InterPro" id="IPR032632">
    <property type="entry name" value="Peptidase_M16_M"/>
</dbReference>
<dbReference type="eggNOG" id="KOG0959">
    <property type="taxonomic scope" value="Eukaryota"/>
</dbReference>
<dbReference type="EnsemblFungi" id="EJT69658">
    <property type="protein sequence ID" value="EJT69658"/>
    <property type="gene ID" value="GGTG_12542"/>
</dbReference>
<dbReference type="Pfam" id="PF16187">
    <property type="entry name" value="Peptidase_M16_M"/>
    <property type="match status" value="1"/>
</dbReference>
<feature type="region of interest" description="Disordered" evidence="7">
    <location>
        <begin position="957"/>
        <end position="981"/>
    </location>
</feature>
<dbReference type="Pfam" id="PF05193">
    <property type="entry name" value="Peptidase_M16_C"/>
    <property type="match status" value="1"/>
</dbReference>
<keyword evidence="2" id="KW-0645">Protease</keyword>
<reference evidence="12" key="4">
    <citation type="journal article" date="2015" name="G3 (Bethesda)">
        <title>Genome sequences of three phytopathogenic species of the Magnaporthaceae family of fungi.</title>
        <authorList>
            <person name="Okagaki L.H."/>
            <person name="Nunes C.C."/>
            <person name="Sailsbery J."/>
            <person name="Clay B."/>
            <person name="Brown D."/>
            <person name="John T."/>
            <person name="Oh Y."/>
            <person name="Young N."/>
            <person name="Fitzgerald M."/>
            <person name="Haas B.J."/>
            <person name="Zeng Q."/>
            <person name="Young S."/>
            <person name="Adiconis X."/>
            <person name="Fan L."/>
            <person name="Levin J.Z."/>
            <person name="Mitchell T.K."/>
            <person name="Okubara P.A."/>
            <person name="Farman M.L."/>
            <person name="Kohn L.M."/>
            <person name="Birren B."/>
            <person name="Ma L.-J."/>
            <person name="Dean R.A."/>
        </authorList>
    </citation>
    <scope>NUCLEOTIDE SEQUENCE</scope>
    <source>
        <strain evidence="12">R3-111a-1</strain>
    </source>
</reference>
<dbReference type="GO" id="GO:0008237">
    <property type="term" value="F:metallopeptidase activity"/>
    <property type="evidence" value="ECO:0007669"/>
    <property type="project" value="UniProtKB-KW"/>
</dbReference>
<dbReference type="GeneID" id="20353000"/>
<evidence type="ECO:0000313" key="11">
    <source>
        <dbReference type="EMBL" id="EJT69658.1"/>
    </source>
</evidence>
<reference evidence="13" key="1">
    <citation type="submission" date="2010-07" db="EMBL/GenBank/DDBJ databases">
        <title>The genome sequence of Gaeumannomyces graminis var. tritici strain R3-111a-1.</title>
        <authorList>
            <consortium name="The Broad Institute Genome Sequencing Platform"/>
            <person name="Ma L.-J."/>
            <person name="Dead R."/>
            <person name="Young S."/>
            <person name="Zeng Q."/>
            <person name="Koehrsen M."/>
            <person name="Alvarado L."/>
            <person name="Berlin A."/>
            <person name="Chapman S.B."/>
            <person name="Chen Z."/>
            <person name="Freedman E."/>
            <person name="Gellesch M."/>
            <person name="Goldberg J."/>
            <person name="Griggs A."/>
            <person name="Gujja S."/>
            <person name="Heilman E.R."/>
            <person name="Heiman D."/>
            <person name="Hepburn T."/>
            <person name="Howarth C."/>
            <person name="Jen D."/>
            <person name="Larson L."/>
            <person name="Mehta T."/>
            <person name="Neiman D."/>
            <person name="Pearson M."/>
            <person name="Roberts A."/>
            <person name="Saif S."/>
            <person name="Shea T."/>
            <person name="Shenoy N."/>
            <person name="Sisk P."/>
            <person name="Stolte C."/>
            <person name="Sykes S."/>
            <person name="Walk T."/>
            <person name="White J."/>
            <person name="Yandava C."/>
            <person name="Haas B."/>
            <person name="Nusbaum C."/>
            <person name="Birren B."/>
        </authorList>
    </citation>
    <scope>NUCLEOTIDE SEQUENCE [LARGE SCALE GENOMIC DNA]</scope>
    <source>
        <strain evidence="13">R3-111a-1</strain>
    </source>
</reference>
<dbReference type="InterPro" id="IPR007863">
    <property type="entry name" value="Peptidase_M16_C"/>
</dbReference>
<gene>
    <name evidence="12" type="primary">20353000</name>
    <name evidence="11" type="ORF">GGTG_12542</name>
</gene>
<feature type="region of interest" description="Disordered" evidence="7">
    <location>
        <begin position="522"/>
        <end position="550"/>
    </location>
</feature>
<dbReference type="Pfam" id="PF00675">
    <property type="entry name" value="Peptidase_M16"/>
    <property type="match status" value="1"/>
</dbReference>
<reference evidence="11" key="3">
    <citation type="submission" date="2010-09" db="EMBL/GenBank/DDBJ databases">
        <title>Annotation of Gaeumannomyces graminis var. tritici R3-111a-1.</title>
        <authorList>
            <consortium name="The Broad Institute Genome Sequencing Platform"/>
            <person name="Ma L.-J."/>
            <person name="Dead R."/>
            <person name="Young S.K."/>
            <person name="Zeng Q."/>
            <person name="Gargeya S."/>
            <person name="Fitzgerald M."/>
            <person name="Haas B."/>
            <person name="Abouelleil A."/>
            <person name="Alvarado L."/>
            <person name="Arachchi H.M."/>
            <person name="Berlin A."/>
            <person name="Brown A."/>
            <person name="Chapman S.B."/>
            <person name="Chen Z."/>
            <person name="Dunbar C."/>
            <person name="Freedman E."/>
            <person name="Gearin G."/>
            <person name="Gellesch M."/>
            <person name="Goldberg J."/>
            <person name="Griggs A."/>
            <person name="Gujja S."/>
            <person name="Heiman D."/>
            <person name="Howarth C."/>
            <person name="Larson L."/>
            <person name="Lui A."/>
            <person name="MacDonald P.J.P."/>
            <person name="Mehta T."/>
            <person name="Montmayeur A."/>
            <person name="Murphy C."/>
            <person name="Neiman D."/>
            <person name="Pearson M."/>
            <person name="Priest M."/>
            <person name="Roberts A."/>
            <person name="Saif S."/>
            <person name="Shea T."/>
            <person name="Shenoy N."/>
            <person name="Sisk P."/>
            <person name="Stolte C."/>
            <person name="Sykes S."/>
            <person name="Yandava C."/>
            <person name="Wortman J."/>
            <person name="Nusbaum C."/>
            <person name="Birren B."/>
        </authorList>
    </citation>
    <scope>NUCLEOTIDE SEQUENCE</scope>
    <source>
        <strain evidence="11">R3-111a-1</strain>
    </source>
</reference>
<evidence type="ECO:0000256" key="4">
    <source>
        <dbReference type="ARBA" id="ARBA00022801"/>
    </source>
</evidence>
<keyword evidence="13" id="KW-1185">Reference proteome</keyword>
<name>J3PGB7_GAET3</name>
<dbReference type="SUPFAM" id="SSF63411">
    <property type="entry name" value="LuxS/MPP-like metallohydrolase"/>
    <property type="match status" value="4"/>
</dbReference>
<dbReference type="OrthoDB" id="5230976at2759"/>
<comment type="similarity">
    <text evidence="1">Belongs to the peptidase M16 family.</text>
</comment>
<dbReference type="EMBL" id="GL385403">
    <property type="protein sequence ID" value="EJT69658.1"/>
    <property type="molecule type" value="Genomic_DNA"/>
</dbReference>
<keyword evidence="6" id="KW-0482">Metalloprotease</keyword>
<organism evidence="11">
    <name type="scientific">Gaeumannomyces tritici (strain R3-111a-1)</name>
    <name type="common">Wheat and barley take-all root rot fungus</name>
    <name type="synonym">Gaeumannomyces graminis var. tritici</name>
    <dbReference type="NCBI Taxonomy" id="644352"/>
    <lineage>
        <taxon>Eukaryota</taxon>
        <taxon>Fungi</taxon>
        <taxon>Dikarya</taxon>
        <taxon>Ascomycota</taxon>
        <taxon>Pezizomycotina</taxon>
        <taxon>Sordariomycetes</taxon>
        <taxon>Sordariomycetidae</taxon>
        <taxon>Magnaporthales</taxon>
        <taxon>Magnaporthaceae</taxon>
        <taxon>Gaeumannomyces</taxon>
    </lineage>
</organism>
<evidence type="ECO:0000259" key="8">
    <source>
        <dbReference type="Pfam" id="PF00675"/>
    </source>
</evidence>
<dbReference type="HOGENOM" id="CLU_004639_1_1_1"/>
<dbReference type="AlphaFoldDB" id="J3PGB7"/>
<proteinExistence type="inferred from homology"/>
<keyword evidence="4" id="KW-0378">Hydrolase</keyword>
<dbReference type="PANTHER" id="PTHR43690">
    <property type="entry name" value="NARDILYSIN"/>
    <property type="match status" value="1"/>
</dbReference>
<reference evidence="11" key="2">
    <citation type="submission" date="2010-07" db="EMBL/GenBank/DDBJ databases">
        <authorList>
            <consortium name="The Broad Institute Genome Sequencing Platform"/>
            <consortium name="Broad Institute Genome Sequencing Center for Infectious Disease"/>
            <person name="Ma L.-J."/>
            <person name="Dead R."/>
            <person name="Young S."/>
            <person name="Zeng Q."/>
            <person name="Koehrsen M."/>
            <person name="Alvarado L."/>
            <person name="Berlin A."/>
            <person name="Chapman S.B."/>
            <person name="Chen Z."/>
            <person name="Freedman E."/>
            <person name="Gellesch M."/>
            <person name="Goldberg J."/>
            <person name="Griggs A."/>
            <person name="Gujja S."/>
            <person name="Heilman E.R."/>
            <person name="Heiman D."/>
            <person name="Hepburn T."/>
            <person name="Howarth C."/>
            <person name="Jen D."/>
            <person name="Larson L."/>
            <person name="Mehta T."/>
            <person name="Neiman D."/>
            <person name="Pearson M."/>
            <person name="Roberts A."/>
            <person name="Saif S."/>
            <person name="Shea T."/>
            <person name="Shenoy N."/>
            <person name="Sisk P."/>
            <person name="Stolte C."/>
            <person name="Sykes S."/>
            <person name="Walk T."/>
            <person name="White J."/>
            <person name="Yandava C."/>
            <person name="Haas B."/>
            <person name="Nusbaum C."/>
            <person name="Birren B."/>
        </authorList>
    </citation>
    <scope>NUCLEOTIDE SEQUENCE</scope>
    <source>
        <strain evidence="11">R3-111a-1</strain>
    </source>
</reference>
<evidence type="ECO:0000256" key="6">
    <source>
        <dbReference type="ARBA" id="ARBA00023049"/>
    </source>
</evidence>
<feature type="domain" description="Peptidase M16 middle/third" evidence="10">
    <location>
        <begin position="394"/>
        <end position="694"/>
    </location>
</feature>
<dbReference type="Gene3D" id="3.30.830.10">
    <property type="entry name" value="Metalloenzyme, LuxS/M16 peptidase-like"/>
    <property type="match status" value="4"/>
</dbReference>
<dbReference type="InterPro" id="IPR050626">
    <property type="entry name" value="Peptidase_M16"/>
</dbReference>
<evidence type="ECO:0000256" key="3">
    <source>
        <dbReference type="ARBA" id="ARBA00022723"/>
    </source>
</evidence>
<sequence length="981" mass="110731">MSSSHLHDGGKVICDNPIRSPLDGRSYLLEELGNDLRVMWIHSPGAEKSTVVMNVESGAFNDGHKKGDIAHATEHFLFMGCGKYPRRDELDERIAKHGGRSNGTTSETRTKFWAEINTKAADEKAGAKMEEVFDVLFQHFIDPAFNPDTIQREINTISNEFTRQEREDFIRVSHLDGSLSNPEHPRSWAFLSGNRKSLGDVEKLLPKVIEHYKKTYCAGLMRCVMVSPLPIKDLQDRFRATLAAIPNRGLSRKVWDTIPRFLEKDLATVTFVEPVTDVDILGIKFYFPGKEDDGYSARGAHSLHLLTQRAEGSVHDVLTGKGLIHTLGGKLSYEHTNYREMSIWAHLTKAGVKNYQDVVQEVYHMIALMKAAGPQQKRVEEVTRLDHIHFCTSHTSDFSLAQTVADNMLRPYLRPENLVYGSNEISIGSMFNAEDIVKTLGFLRPENMRLMLLSKEVKYLAVQEEKWYGTKWGARKISAGDMAKYTAAANLPLDQLPSELTLPPPNPLITQKDFEGEMLGLQRGRQAQAPGTADEEEKRRPPPKALQTGKSDIWFAPGEKPWAEPRIKINMRIRPNNVFTDAECAEKTGLFLESALRATAPLSDRFGKAGMSYSAGHMEDSLILSVTGFKDVIQPMLMELLPALRHHQPTEADFNAIKEDYLQRYQSARYNDSMVQNNDHLDLLTSEHGFTLEQGEAALKAITFEDVRKWGTAIFNTAQFQFFISGDITEAEAKELWPICQEQLALSWRHGEEPPRIRARLPPSGRISLFKRSTVDPRNKNSSVNAVIFFAPSRRAQYIAAPTLLCAVGVYVECSKHSCVEAAKVMIEFIKEAPGMVENLSPEEFETYKKACMEASDKKIQTLGEYHQWAWTSIYRRIYNFHEPEHLVEKLRGVTQGQVVDLAKNMDVSSPEGTQLWLFMEARERETAEENPAYIELFPKGREVGFVKGVSDLPDLSAPEEAVENPEDFLVKPGNRADRLS</sequence>
<dbReference type="GO" id="GO:0046872">
    <property type="term" value="F:metal ion binding"/>
    <property type="evidence" value="ECO:0007669"/>
    <property type="project" value="UniProtKB-KW"/>
</dbReference>
<evidence type="ECO:0000256" key="2">
    <source>
        <dbReference type="ARBA" id="ARBA00022670"/>
    </source>
</evidence>
<dbReference type="VEuPathDB" id="FungiDB:GGTG_12542"/>
<dbReference type="InterPro" id="IPR011249">
    <property type="entry name" value="Metalloenz_LuxS/M16"/>
</dbReference>
<keyword evidence="5" id="KW-0862">Zinc</keyword>
<evidence type="ECO:0000259" key="9">
    <source>
        <dbReference type="Pfam" id="PF05193"/>
    </source>
</evidence>
<evidence type="ECO:0000256" key="5">
    <source>
        <dbReference type="ARBA" id="ARBA00022833"/>
    </source>
</evidence>
<evidence type="ECO:0000259" key="10">
    <source>
        <dbReference type="Pfam" id="PF16187"/>
    </source>
</evidence>
<evidence type="ECO:0000313" key="13">
    <source>
        <dbReference type="Proteomes" id="UP000006039"/>
    </source>
</evidence>
<protein>
    <submittedName>
        <fullName evidence="11 12">Uncharacterized protein</fullName>
    </submittedName>
</protein>
<evidence type="ECO:0000313" key="12">
    <source>
        <dbReference type="EnsemblFungi" id="EJT69658"/>
    </source>
</evidence>
<evidence type="ECO:0000256" key="7">
    <source>
        <dbReference type="SAM" id="MobiDB-lite"/>
    </source>
</evidence>
<accession>J3PGB7</accession>